<proteinExistence type="inferred from homology"/>
<evidence type="ECO:0000313" key="4">
    <source>
        <dbReference type="Proteomes" id="UP000199666"/>
    </source>
</evidence>
<feature type="domain" description="GIY-YIG" evidence="2">
    <location>
        <begin position="5"/>
        <end position="82"/>
    </location>
</feature>
<dbReference type="Gene3D" id="3.40.1440.10">
    <property type="entry name" value="GIY-YIG endonuclease"/>
    <property type="match status" value="1"/>
</dbReference>
<keyword evidence="3" id="KW-0540">Nuclease</keyword>
<evidence type="ECO:0000259" key="2">
    <source>
        <dbReference type="PROSITE" id="PS50164"/>
    </source>
</evidence>
<dbReference type="InterPro" id="IPR035901">
    <property type="entry name" value="GIY-YIG_endonuc_sf"/>
</dbReference>
<gene>
    <name evidence="3" type="ORF">SAMN04489864_101339</name>
</gene>
<dbReference type="Pfam" id="PF01541">
    <property type="entry name" value="GIY-YIG"/>
    <property type="match status" value="1"/>
</dbReference>
<dbReference type="PANTHER" id="PTHR34477:SF5">
    <property type="entry name" value="BSL5627 PROTEIN"/>
    <property type="match status" value="1"/>
</dbReference>
<dbReference type="PROSITE" id="PS50164">
    <property type="entry name" value="GIY_YIG"/>
    <property type="match status" value="1"/>
</dbReference>
<dbReference type="RefSeq" id="WP_245768004.1">
    <property type="nucleotide sequence ID" value="NZ_FOPP01000001.1"/>
</dbReference>
<reference evidence="3 4" key="1">
    <citation type="submission" date="2016-10" db="EMBL/GenBank/DDBJ databases">
        <authorList>
            <person name="de Groot N.N."/>
        </authorList>
    </citation>
    <scope>NUCLEOTIDE SEQUENCE [LARGE SCALE GENOMIC DNA]</scope>
    <source>
        <strain evidence="3 4">DSM 18684</strain>
    </source>
</reference>
<name>A0A1I2TDK4_9SPHI</name>
<dbReference type="Proteomes" id="UP000199666">
    <property type="component" value="Unassembled WGS sequence"/>
</dbReference>
<comment type="similarity">
    <text evidence="1">Belongs to the UPF0213 family.</text>
</comment>
<keyword evidence="4" id="KW-1185">Reference proteome</keyword>
<keyword evidence="3" id="KW-0255">Endonuclease</keyword>
<dbReference type="CDD" id="cd10448">
    <property type="entry name" value="GIY-YIG_unchar_3"/>
    <property type="match status" value="1"/>
</dbReference>
<dbReference type="InterPro" id="IPR050190">
    <property type="entry name" value="UPF0213_domain"/>
</dbReference>
<protein>
    <submittedName>
        <fullName evidence="3">Putative endonuclease</fullName>
    </submittedName>
</protein>
<dbReference type="PANTHER" id="PTHR34477">
    <property type="entry name" value="UPF0213 PROTEIN YHBQ"/>
    <property type="match status" value="1"/>
</dbReference>
<dbReference type="InterPro" id="IPR000305">
    <property type="entry name" value="GIY-YIG_endonuc"/>
</dbReference>
<evidence type="ECO:0000256" key="1">
    <source>
        <dbReference type="ARBA" id="ARBA00007435"/>
    </source>
</evidence>
<evidence type="ECO:0000313" key="3">
    <source>
        <dbReference type="EMBL" id="SFG62875.1"/>
    </source>
</evidence>
<dbReference type="EMBL" id="FOPP01000001">
    <property type="protein sequence ID" value="SFG62875.1"/>
    <property type="molecule type" value="Genomic_DNA"/>
</dbReference>
<dbReference type="GO" id="GO:0004519">
    <property type="term" value="F:endonuclease activity"/>
    <property type="evidence" value="ECO:0007669"/>
    <property type="project" value="UniProtKB-KW"/>
</dbReference>
<dbReference type="AlphaFoldDB" id="A0A1I2TDK4"/>
<organism evidence="3 4">
    <name type="scientific">Pedobacter insulae</name>
    <dbReference type="NCBI Taxonomy" id="414048"/>
    <lineage>
        <taxon>Bacteria</taxon>
        <taxon>Pseudomonadati</taxon>
        <taxon>Bacteroidota</taxon>
        <taxon>Sphingobacteriia</taxon>
        <taxon>Sphingobacteriales</taxon>
        <taxon>Sphingobacteriaceae</taxon>
        <taxon>Pedobacter</taxon>
    </lineage>
</organism>
<dbReference type="SUPFAM" id="SSF82771">
    <property type="entry name" value="GIY-YIG endonuclease"/>
    <property type="match status" value="1"/>
</dbReference>
<accession>A0A1I2TDK4</accession>
<keyword evidence="3" id="KW-0378">Hydrolase</keyword>
<sequence length="100" mass="11807">MRIGKGGCVYIMTNVNHTVLYTGVSSDLESRVWEHKNHQHPKSFSAKYRCHKLVYFYFFIHIEEAIDEEKRIKGGSRKAKEKLINALNPEWLDLYESLFD</sequence>